<dbReference type="AlphaFoldDB" id="A0AA42CX91"/>
<dbReference type="PANTHER" id="PTHR11384:SF59">
    <property type="entry name" value="LYSOSOMAL COBALAMIN TRANSPORTER ABCD4"/>
    <property type="match status" value="1"/>
</dbReference>
<dbReference type="InterPro" id="IPR011527">
    <property type="entry name" value="ABC1_TM_dom"/>
</dbReference>
<dbReference type="Proteomes" id="UP001165678">
    <property type="component" value="Unassembled WGS sequence"/>
</dbReference>
<keyword evidence="7 8" id="KW-0472">Membrane</keyword>
<evidence type="ECO:0000256" key="5">
    <source>
        <dbReference type="ARBA" id="ARBA00022840"/>
    </source>
</evidence>
<evidence type="ECO:0000313" key="12">
    <source>
        <dbReference type="Proteomes" id="UP001165678"/>
    </source>
</evidence>
<feature type="domain" description="ABC transporter" evidence="9">
    <location>
        <begin position="374"/>
        <end position="570"/>
    </location>
</feature>
<dbReference type="InterPro" id="IPR003439">
    <property type="entry name" value="ABC_transporter-like_ATP-bd"/>
</dbReference>
<feature type="transmembrane region" description="Helical" evidence="8">
    <location>
        <begin position="31"/>
        <end position="52"/>
    </location>
</feature>
<dbReference type="GO" id="GO:0005886">
    <property type="term" value="C:plasma membrane"/>
    <property type="evidence" value="ECO:0007669"/>
    <property type="project" value="UniProtKB-SubCell"/>
</dbReference>
<comment type="subcellular location">
    <subcellularLocation>
        <location evidence="1">Cell membrane</location>
        <topology evidence="1">Multi-pass membrane protein</topology>
    </subcellularLocation>
</comment>
<accession>A0AA42CX91</accession>
<evidence type="ECO:0000256" key="1">
    <source>
        <dbReference type="ARBA" id="ARBA00004651"/>
    </source>
</evidence>
<keyword evidence="2" id="KW-0813">Transport</keyword>
<keyword evidence="12" id="KW-1185">Reference proteome</keyword>
<gene>
    <name evidence="11" type="ORF">OQ287_05115</name>
</gene>
<dbReference type="Pfam" id="PF00005">
    <property type="entry name" value="ABC_tran"/>
    <property type="match status" value="1"/>
</dbReference>
<dbReference type="PROSITE" id="PS50893">
    <property type="entry name" value="ABC_TRANSPORTER_2"/>
    <property type="match status" value="1"/>
</dbReference>
<keyword evidence="4" id="KW-0547">Nucleotide-binding</keyword>
<dbReference type="GO" id="GO:0140359">
    <property type="term" value="F:ABC-type transporter activity"/>
    <property type="evidence" value="ECO:0007669"/>
    <property type="project" value="InterPro"/>
</dbReference>
<keyword evidence="5 11" id="KW-0067">ATP-binding</keyword>
<protein>
    <submittedName>
        <fullName evidence="11">ABC transporter ATP-binding protein/permease</fullName>
    </submittedName>
</protein>
<dbReference type="PROSITE" id="PS00211">
    <property type="entry name" value="ABC_TRANSPORTER_1"/>
    <property type="match status" value="1"/>
</dbReference>
<name>A0AA42CX91_9GAMM</name>
<feature type="transmembrane region" description="Helical" evidence="8">
    <location>
        <begin position="72"/>
        <end position="97"/>
    </location>
</feature>
<keyword evidence="6 8" id="KW-1133">Transmembrane helix</keyword>
<dbReference type="RefSeq" id="WP_265895751.1">
    <property type="nucleotide sequence ID" value="NZ_JAPIVE010000001.1"/>
</dbReference>
<dbReference type="GO" id="GO:0005524">
    <property type="term" value="F:ATP binding"/>
    <property type="evidence" value="ECO:0007669"/>
    <property type="project" value="UniProtKB-KW"/>
</dbReference>
<evidence type="ECO:0000256" key="4">
    <source>
        <dbReference type="ARBA" id="ARBA00022741"/>
    </source>
</evidence>
<sequence>MSSPLPTRKHDHFLAKVWALTKPYWRSEEKWSAWGFLILILTLTLGSVYLTVLLNRWSGEFYNAIQDKDLDAFWHLIGEFSILATIYIIAAVYQYYVTSILQIRWRRWLTNVYFDRWLDGHAYYLMEMRHEESDNPDQRISEDIDRFTDATLNLTIGLLRSVVSLVSFSVILWTLSQAVAFDIGPLHVDIPGFMLWAALLYAGLGSILTHYVGRRLIRLNFTQQRYEADFRFSMARLRENSERVALYGAEETEKSLLRGRFNMVWQNFWRIMRTQKRLIGFTSAYSQIAIIFPMLIAAPAYFSGAMQLGGLMRVVSAFGRVQDALSWFVDNYASLAAWRSVVDRLTTMNENMDNLVPPGERDGQHYTHETTNHIELHQVVLRVPDGTRLLNIDSLTFNAGEHTLIHAPSGSGKSVLFRTLAGIWPWWSGTVKAGTSQLFLPQTPYLPIGTLRDVLSYPDRHSDHDDDALRALLRQCRLEKLEDQLHSERHWAHLLSPGEQQRLAFARALLKQPDWLFLDESSSALDLDTEQHLYALIKEQLPRTTLISIAHRASLNAFHDRVIDLRDISA</sequence>
<dbReference type="Gene3D" id="1.20.1560.10">
    <property type="entry name" value="ABC transporter type 1, transmembrane domain"/>
    <property type="match status" value="1"/>
</dbReference>
<feature type="transmembrane region" description="Helical" evidence="8">
    <location>
        <begin position="278"/>
        <end position="302"/>
    </location>
</feature>
<dbReference type="InterPro" id="IPR017871">
    <property type="entry name" value="ABC_transporter-like_CS"/>
</dbReference>
<dbReference type="InterPro" id="IPR050835">
    <property type="entry name" value="ABC_transporter_sub-D"/>
</dbReference>
<dbReference type="InterPro" id="IPR027417">
    <property type="entry name" value="P-loop_NTPase"/>
</dbReference>
<dbReference type="Pfam" id="PF06472">
    <property type="entry name" value="ABC_membrane_2"/>
    <property type="match status" value="1"/>
</dbReference>
<dbReference type="InterPro" id="IPR036640">
    <property type="entry name" value="ABC1_TM_sf"/>
</dbReference>
<comment type="caution">
    <text evidence="11">The sequence shown here is derived from an EMBL/GenBank/DDBJ whole genome shotgun (WGS) entry which is preliminary data.</text>
</comment>
<evidence type="ECO:0000256" key="2">
    <source>
        <dbReference type="ARBA" id="ARBA00022448"/>
    </source>
</evidence>
<evidence type="ECO:0000256" key="8">
    <source>
        <dbReference type="SAM" id="Phobius"/>
    </source>
</evidence>
<organism evidence="11 12">
    <name type="scientific">Larsenimonas rhizosphaerae</name>
    <dbReference type="NCBI Taxonomy" id="2944682"/>
    <lineage>
        <taxon>Bacteria</taxon>
        <taxon>Pseudomonadati</taxon>
        <taxon>Pseudomonadota</taxon>
        <taxon>Gammaproteobacteria</taxon>
        <taxon>Oceanospirillales</taxon>
        <taxon>Halomonadaceae</taxon>
        <taxon>Larsenimonas</taxon>
    </lineage>
</organism>
<reference evidence="11" key="1">
    <citation type="submission" date="2022-11" db="EMBL/GenBank/DDBJ databases">
        <title>Larsenimonas rhizosphaerae sp. nov., isolated from a tidal mudflat.</title>
        <authorList>
            <person name="Lee S.D."/>
            <person name="Kim I.S."/>
        </authorList>
    </citation>
    <scope>NUCLEOTIDE SEQUENCE</scope>
    <source>
        <strain evidence="11">GH2-1</strain>
    </source>
</reference>
<dbReference type="SUPFAM" id="SSF52540">
    <property type="entry name" value="P-loop containing nucleoside triphosphate hydrolases"/>
    <property type="match status" value="1"/>
</dbReference>
<dbReference type="InterPro" id="IPR003593">
    <property type="entry name" value="AAA+_ATPase"/>
</dbReference>
<evidence type="ECO:0000256" key="3">
    <source>
        <dbReference type="ARBA" id="ARBA00022692"/>
    </source>
</evidence>
<proteinExistence type="predicted"/>
<evidence type="ECO:0000256" key="6">
    <source>
        <dbReference type="ARBA" id="ARBA00022989"/>
    </source>
</evidence>
<dbReference type="SUPFAM" id="SSF90123">
    <property type="entry name" value="ABC transporter transmembrane region"/>
    <property type="match status" value="1"/>
</dbReference>
<evidence type="ECO:0000259" key="9">
    <source>
        <dbReference type="PROSITE" id="PS50893"/>
    </source>
</evidence>
<evidence type="ECO:0000256" key="7">
    <source>
        <dbReference type="ARBA" id="ARBA00023136"/>
    </source>
</evidence>
<feature type="transmembrane region" description="Helical" evidence="8">
    <location>
        <begin position="162"/>
        <end position="181"/>
    </location>
</feature>
<feature type="transmembrane region" description="Helical" evidence="8">
    <location>
        <begin position="193"/>
        <end position="213"/>
    </location>
</feature>
<feature type="domain" description="ABC transmembrane type-1" evidence="10">
    <location>
        <begin position="38"/>
        <end position="337"/>
    </location>
</feature>
<evidence type="ECO:0000259" key="10">
    <source>
        <dbReference type="PROSITE" id="PS50929"/>
    </source>
</evidence>
<dbReference type="EMBL" id="JAPIVE010000001">
    <property type="protein sequence ID" value="MCX2523610.1"/>
    <property type="molecule type" value="Genomic_DNA"/>
</dbReference>
<dbReference type="Gene3D" id="3.40.50.300">
    <property type="entry name" value="P-loop containing nucleotide triphosphate hydrolases"/>
    <property type="match status" value="1"/>
</dbReference>
<dbReference type="CDD" id="cd03223">
    <property type="entry name" value="ABCD_peroxisomal_ALDP"/>
    <property type="match status" value="1"/>
</dbReference>
<evidence type="ECO:0000313" key="11">
    <source>
        <dbReference type="EMBL" id="MCX2523610.1"/>
    </source>
</evidence>
<dbReference type="GO" id="GO:0016887">
    <property type="term" value="F:ATP hydrolysis activity"/>
    <property type="evidence" value="ECO:0007669"/>
    <property type="project" value="InterPro"/>
</dbReference>
<dbReference type="SMART" id="SM00382">
    <property type="entry name" value="AAA"/>
    <property type="match status" value="1"/>
</dbReference>
<dbReference type="PROSITE" id="PS50929">
    <property type="entry name" value="ABC_TM1F"/>
    <property type="match status" value="1"/>
</dbReference>
<keyword evidence="3 8" id="KW-0812">Transmembrane</keyword>
<dbReference type="PANTHER" id="PTHR11384">
    <property type="entry name" value="ATP-BINDING CASSETTE, SUB-FAMILY D MEMBER"/>
    <property type="match status" value="1"/>
</dbReference>